<dbReference type="EMBL" id="SIJB01000030">
    <property type="protein sequence ID" value="NBI30268.1"/>
    <property type="molecule type" value="Genomic_DNA"/>
</dbReference>
<keyword evidence="3" id="KW-0119">Carbohydrate metabolism</keyword>
<name>A0A6N9Q5Y8_9BACL</name>
<evidence type="ECO:0000313" key="5">
    <source>
        <dbReference type="EMBL" id="NBI30268.1"/>
    </source>
</evidence>
<organism evidence="5 6">
    <name type="scientific">Chengkuizengella marina</name>
    <dbReference type="NCBI Taxonomy" id="2507566"/>
    <lineage>
        <taxon>Bacteria</taxon>
        <taxon>Bacillati</taxon>
        <taxon>Bacillota</taxon>
        <taxon>Bacilli</taxon>
        <taxon>Bacillales</taxon>
        <taxon>Paenibacillaceae</taxon>
        <taxon>Chengkuizengella</taxon>
    </lineage>
</organism>
<reference evidence="5 6" key="1">
    <citation type="submission" date="2019-01" db="EMBL/GenBank/DDBJ databases">
        <title>Chengkuizengella sp. nov., isolated from deep-sea sediment of East Pacific Ocean.</title>
        <authorList>
            <person name="Yang J."/>
            <person name="Lai Q."/>
            <person name="Shao Z."/>
        </authorList>
    </citation>
    <scope>NUCLEOTIDE SEQUENCE [LARGE SCALE GENOMIC DNA]</scope>
    <source>
        <strain evidence="5 6">YPA3-1-1</strain>
    </source>
</reference>
<dbReference type="CDD" id="cd12214">
    <property type="entry name" value="ChiA1_BD"/>
    <property type="match status" value="1"/>
</dbReference>
<dbReference type="Proteomes" id="UP000448943">
    <property type="component" value="Unassembled WGS sequence"/>
</dbReference>
<dbReference type="InterPro" id="IPR036116">
    <property type="entry name" value="FN3_sf"/>
</dbReference>
<evidence type="ECO:0000256" key="1">
    <source>
        <dbReference type="ARBA" id="ARBA00022737"/>
    </source>
</evidence>
<dbReference type="SUPFAM" id="SSF51055">
    <property type="entry name" value="Carbohydrate binding domain"/>
    <property type="match status" value="2"/>
</dbReference>
<dbReference type="Pfam" id="PF02839">
    <property type="entry name" value="CBM_5_12"/>
    <property type="match status" value="1"/>
</dbReference>
<dbReference type="AlphaFoldDB" id="A0A6N9Q5Y8"/>
<dbReference type="InterPro" id="IPR003961">
    <property type="entry name" value="FN3_dom"/>
</dbReference>
<dbReference type="InterPro" id="IPR013783">
    <property type="entry name" value="Ig-like_fold"/>
</dbReference>
<comment type="caution">
    <text evidence="5">The sequence shown here is derived from an EMBL/GenBank/DDBJ whole genome shotgun (WGS) entry which is preliminary data.</text>
</comment>
<accession>A0A6N9Q5Y8</accession>
<dbReference type="GO" id="GO:0005576">
    <property type="term" value="C:extracellular region"/>
    <property type="evidence" value="ECO:0007669"/>
    <property type="project" value="InterPro"/>
</dbReference>
<dbReference type="GO" id="GO:0030246">
    <property type="term" value="F:carbohydrate binding"/>
    <property type="evidence" value="ECO:0007669"/>
    <property type="project" value="InterPro"/>
</dbReference>
<keyword evidence="2" id="KW-0378">Hydrolase</keyword>
<dbReference type="InterPro" id="IPR003610">
    <property type="entry name" value="CBM5/12"/>
</dbReference>
<sequence length="184" mass="19731">MRVTYNGKVYESKWWTAGEFPDQSGEWGVWKYISTCDGGGGEIDHEAPSIPSNLQVTGKSSNSVSLAWDASTDNVGVTGYMITYDIGSVEVTNTTTTINGLSAETTYTFTVTAKDAAGNESDGVSIQATTDEGDPSGVEPWEAGVSYSINDEVTYNGSIYYCIQAHTSQIGWEPPNVPALWGLK</sequence>
<dbReference type="CDD" id="cd12215">
    <property type="entry name" value="ChiC_BD"/>
    <property type="match status" value="1"/>
</dbReference>
<keyword evidence="6" id="KW-1185">Reference proteome</keyword>
<evidence type="ECO:0000256" key="3">
    <source>
        <dbReference type="ARBA" id="ARBA00023326"/>
    </source>
</evidence>
<dbReference type="Gene3D" id="2.10.10.20">
    <property type="entry name" value="Carbohydrate-binding module superfamily 5/12"/>
    <property type="match status" value="2"/>
</dbReference>
<evidence type="ECO:0000259" key="4">
    <source>
        <dbReference type="PROSITE" id="PS50853"/>
    </source>
</evidence>
<evidence type="ECO:0000256" key="2">
    <source>
        <dbReference type="ARBA" id="ARBA00022801"/>
    </source>
</evidence>
<dbReference type="SUPFAM" id="SSF49265">
    <property type="entry name" value="Fibronectin type III"/>
    <property type="match status" value="1"/>
</dbReference>
<dbReference type="GO" id="GO:0004553">
    <property type="term" value="F:hydrolase activity, hydrolyzing O-glycosyl compounds"/>
    <property type="evidence" value="ECO:0007669"/>
    <property type="project" value="InterPro"/>
</dbReference>
<keyword evidence="1" id="KW-0677">Repeat</keyword>
<proteinExistence type="predicted"/>
<evidence type="ECO:0000313" key="6">
    <source>
        <dbReference type="Proteomes" id="UP000448943"/>
    </source>
</evidence>
<dbReference type="PANTHER" id="PTHR46708">
    <property type="entry name" value="TENASCIN"/>
    <property type="match status" value="1"/>
</dbReference>
<dbReference type="SMART" id="SM00495">
    <property type="entry name" value="ChtBD3"/>
    <property type="match status" value="2"/>
</dbReference>
<dbReference type="SMART" id="SM00060">
    <property type="entry name" value="FN3"/>
    <property type="match status" value="1"/>
</dbReference>
<keyword evidence="3" id="KW-0624">Polysaccharide degradation</keyword>
<dbReference type="Gene3D" id="2.60.40.10">
    <property type="entry name" value="Immunoglobulins"/>
    <property type="match status" value="1"/>
</dbReference>
<dbReference type="InterPro" id="IPR050991">
    <property type="entry name" value="ECM_Regulatory_Proteins"/>
</dbReference>
<gene>
    <name evidence="5" type="ORF">ERL59_15070</name>
</gene>
<dbReference type="PRINTS" id="PR00014">
    <property type="entry name" value="FNTYPEIII"/>
</dbReference>
<dbReference type="GO" id="GO:0000272">
    <property type="term" value="P:polysaccharide catabolic process"/>
    <property type="evidence" value="ECO:0007669"/>
    <property type="project" value="UniProtKB-KW"/>
</dbReference>
<dbReference type="Pfam" id="PF00041">
    <property type="entry name" value="fn3"/>
    <property type="match status" value="1"/>
</dbReference>
<dbReference type="PANTHER" id="PTHR46708:SF2">
    <property type="entry name" value="FIBRONECTIN TYPE-III DOMAIN-CONTAINING PROTEIN"/>
    <property type="match status" value="1"/>
</dbReference>
<dbReference type="CDD" id="cd00063">
    <property type="entry name" value="FN3"/>
    <property type="match status" value="1"/>
</dbReference>
<dbReference type="InterPro" id="IPR036573">
    <property type="entry name" value="CBM_sf_5/12"/>
</dbReference>
<protein>
    <recommendedName>
        <fullName evidence="4">Fibronectin type-III domain-containing protein</fullName>
    </recommendedName>
</protein>
<dbReference type="PROSITE" id="PS50853">
    <property type="entry name" value="FN3"/>
    <property type="match status" value="1"/>
</dbReference>
<feature type="domain" description="Fibronectin type-III" evidence="4">
    <location>
        <begin position="50"/>
        <end position="133"/>
    </location>
</feature>